<proteinExistence type="predicted"/>
<evidence type="ECO:0000313" key="2">
    <source>
        <dbReference type="Proteomes" id="UP000834106"/>
    </source>
</evidence>
<evidence type="ECO:0008006" key="3">
    <source>
        <dbReference type="Google" id="ProtNLM"/>
    </source>
</evidence>
<dbReference type="AlphaFoldDB" id="A0AAD2DPS8"/>
<dbReference type="Gene3D" id="3.30.40.10">
    <property type="entry name" value="Zinc/RING finger domain, C3HC4 (zinc finger)"/>
    <property type="match status" value="1"/>
</dbReference>
<gene>
    <name evidence="1" type="ORF">FPE_LOCUS9229</name>
</gene>
<dbReference type="Proteomes" id="UP000834106">
    <property type="component" value="Chromosome 5"/>
</dbReference>
<dbReference type="SUPFAM" id="SSF57850">
    <property type="entry name" value="RING/U-box"/>
    <property type="match status" value="1"/>
</dbReference>
<dbReference type="PANTHER" id="PTHR31150">
    <property type="entry name" value="EXPRESSED PROTEIN"/>
    <property type="match status" value="1"/>
</dbReference>
<sequence>MPVTGIVLCSHAFHAECLDQITPKACKNDPPCPICVRFEEENSPDQRIFSKFRKCFLRLKPYFEDGSSKPWGCAQGSNCVEGALQTQGRSAFLSLNHNRYRKNIFLKGKPGQDFLENSSC</sequence>
<dbReference type="PANTHER" id="PTHR31150:SF23">
    <property type="entry name" value="MANDELONITRILE LYASE-RELATED"/>
    <property type="match status" value="1"/>
</dbReference>
<evidence type="ECO:0000313" key="1">
    <source>
        <dbReference type="EMBL" id="CAI9761799.1"/>
    </source>
</evidence>
<organism evidence="1 2">
    <name type="scientific">Fraxinus pennsylvanica</name>
    <dbReference type="NCBI Taxonomy" id="56036"/>
    <lineage>
        <taxon>Eukaryota</taxon>
        <taxon>Viridiplantae</taxon>
        <taxon>Streptophyta</taxon>
        <taxon>Embryophyta</taxon>
        <taxon>Tracheophyta</taxon>
        <taxon>Spermatophyta</taxon>
        <taxon>Magnoliopsida</taxon>
        <taxon>eudicotyledons</taxon>
        <taxon>Gunneridae</taxon>
        <taxon>Pentapetalae</taxon>
        <taxon>asterids</taxon>
        <taxon>lamiids</taxon>
        <taxon>Lamiales</taxon>
        <taxon>Oleaceae</taxon>
        <taxon>Oleeae</taxon>
        <taxon>Fraxinus</taxon>
    </lineage>
</organism>
<dbReference type="InterPro" id="IPR013083">
    <property type="entry name" value="Znf_RING/FYVE/PHD"/>
</dbReference>
<protein>
    <recommendedName>
        <fullName evidence="3">RING-type domain-containing protein</fullName>
    </recommendedName>
</protein>
<name>A0AAD2DPS8_9LAMI</name>
<keyword evidence="2" id="KW-1185">Reference proteome</keyword>
<reference evidence="1" key="1">
    <citation type="submission" date="2023-05" db="EMBL/GenBank/DDBJ databases">
        <authorList>
            <person name="Huff M."/>
        </authorList>
    </citation>
    <scope>NUCLEOTIDE SEQUENCE</scope>
</reference>
<accession>A0AAD2DPS8</accession>
<dbReference type="EMBL" id="OU503040">
    <property type="protein sequence ID" value="CAI9761799.1"/>
    <property type="molecule type" value="Genomic_DNA"/>
</dbReference>